<evidence type="ECO:0000313" key="2">
    <source>
        <dbReference type="EMBL" id="MED6235414.1"/>
    </source>
</evidence>
<comment type="caution">
    <text evidence="2">The sequence shown here is derived from an EMBL/GenBank/DDBJ whole genome shotgun (WGS) entry which is preliminary data.</text>
</comment>
<keyword evidence="1" id="KW-0175">Coiled coil</keyword>
<accession>A0ABU7ABG9</accession>
<evidence type="ECO:0000313" key="3">
    <source>
        <dbReference type="Proteomes" id="UP001345963"/>
    </source>
</evidence>
<proteinExistence type="predicted"/>
<feature type="coiled-coil region" evidence="1">
    <location>
        <begin position="63"/>
        <end position="121"/>
    </location>
</feature>
<evidence type="ECO:0000256" key="1">
    <source>
        <dbReference type="SAM" id="Coils"/>
    </source>
</evidence>
<dbReference type="Proteomes" id="UP001345963">
    <property type="component" value="Unassembled WGS sequence"/>
</dbReference>
<organism evidence="2 3">
    <name type="scientific">Ataeniobius toweri</name>
    <dbReference type="NCBI Taxonomy" id="208326"/>
    <lineage>
        <taxon>Eukaryota</taxon>
        <taxon>Metazoa</taxon>
        <taxon>Chordata</taxon>
        <taxon>Craniata</taxon>
        <taxon>Vertebrata</taxon>
        <taxon>Euteleostomi</taxon>
        <taxon>Actinopterygii</taxon>
        <taxon>Neopterygii</taxon>
        <taxon>Teleostei</taxon>
        <taxon>Neoteleostei</taxon>
        <taxon>Acanthomorphata</taxon>
        <taxon>Ovalentaria</taxon>
        <taxon>Atherinomorphae</taxon>
        <taxon>Cyprinodontiformes</taxon>
        <taxon>Goodeidae</taxon>
        <taxon>Ataeniobius</taxon>
    </lineage>
</organism>
<gene>
    <name evidence="2" type="ORF">ATANTOWER_025618</name>
</gene>
<dbReference type="EMBL" id="JAHUTI010010431">
    <property type="protein sequence ID" value="MED6235414.1"/>
    <property type="molecule type" value="Genomic_DNA"/>
</dbReference>
<reference evidence="2 3" key="1">
    <citation type="submission" date="2021-07" db="EMBL/GenBank/DDBJ databases">
        <authorList>
            <person name="Palmer J.M."/>
        </authorList>
    </citation>
    <scope>NUCLEOTIDE SEQUENCE [LARGE SCALE GENOMIC DNA]</scope>
    <source>
        <strain evidence="2 3">AT_MEX2019</strain>
        <tissue evidence="2">Muscle</tissue>
    </source>
</reference>
<name>A0ABU7ABG9_9TELE</name>
<protein>
    <submittedName>
        <fullName evidence="2">Uncharacterized protein</fullName>
    </submittedName>
</protein>
<keyword evidence="3" id="KW-1185">Reference proteome</keyword>
<sequence length="206" mass="24511">MFWLEKTPRSASQQGNGKSKLINRVCNLLTKTSNIREENECLTKQVRKMTMRSEDTKALVEDYKYLKRQIEADRKLNQELKQQVHDLKLKLEAQKVLEEKYETKQKELQNLVQSNNALHNEVVTLNLKLNDPLVLQENYRRATDKTETMMQQNSCLVKQVKRVQQKLSQQNEPESLHTKKTAFQKLVDQVWKYKKHHKAEKYRTEI</sequence>